<comment type="caution">
    <text evidence="3">The sequence shown here is derived from an EMBL/GenBank/DDBJ whole genome shotgun (WGS) entry which is preliminary data.</text>
</comment>
<proteinExistence type="predicted"/>
<evidence type="ECO:0000313" key="4">
    <source>
        <dbReference type="Proteomes" id="UP001232148"/>
    </source>
</evidence>
<dbReference type="Gene3D" id="1.10.167.10">
    <property type="entry name" value="Regulator of G-protein Signalling 4, domain 2"/>
    <property type="match status" value="1"/>
</dbReference>
<dbReference type="SUPFAM" id="SSF48097">
    <property type="entry name" value="Regulator of G-protein signaling, RGS"/>
    <property type="match status" value="1"/>
</dbReference>
<feature type="region of interest" description="Disordered" evidence="1">
    <location>
        <begin position="19"/>
        <end position="47"/>
    </location>
</feature>
<evidence type="ECO:0008006" key="5">
    <source>
        <dbReference type="Google" id="ProtNLM"/>
    </source>
</evidence>
<feature type="transmembrane region" description="Helical" evidence="2">
    <location>
        <begin position="421"/>
        <end position="443"/>
    </location>
</feature>
<dbReference type="PANTHER" id="PTHR39466:SF1">
    <property type="entry name" value="RGS DOMAIN-CONTAINING PROTEIN"/>
    <property type="match status" value="1"/>
</dbReference>
<keyword evidence="2" id="KW-1133">Transmembrane helix</keyword>
<evidence type="ECO:0000256" key="2">
    <source>
        <dbReference type="SAM" id="Phobius"/>
    </source>
</evidence>
<dbReference type="EMBL" id="MU842914">
    <property type="protein sequence ID" value="KAK2026481.1"/>
    <property type="molecule type" value="Genomic_DNA"/>
</dbReference>
<dbReference type="AlphaFoldDB" id="A0AAD9HDS7"/>
<reference evidence="3" key="1">
    <citation type="submission" date="2021-06" db="EMBL/GenBank/DDBJ databases">
        <title>Comparative genomics, transcriptomics and evolutionary studies reveal genomic signatures of adaptation to plant cell wall in hemibiotrophic fungi.</title>
        <authorList>
            <consortium name="DOE Joint Genome Institute"/>
            <person name="Baroncelli R."/>
            <person name="Diaz J.F."/>
            <person name="Benocci T."/>
            <person name="Peng M."/>
            <person name="Battaglia E."/>
            <person name="Haridas S."/>
            <person name="Andreopoulos W."/>
            <person name="Labutti K."/>
            <person name="Pangilinan J."/>
            <person name="Floch G.L."/>
            <person name="Makela M.R."/>
            <person name="Henrissat B."/>
            <person name="Grigoriev I.V."/>
            <person name="Crouch J.A."/>
            <person name="De Vries R.P."/>
            <person name="Sukno S.A."/>
            <person name="Thon M.R."/>
        </authorList>
    </citation>
    <scope>NUCLEOTIDE SEQUENCE</scope>
    <source>
        <strain evidence="3">MAFF235873</strain>
    </source>
</reference>
<dbReference type="Proteomes" id="UP001232148">
    <property type="component" value="Unassembled WGS sequence"/>
</dbReference>
<feature type="region of interest" description="Disordered" evidence="1">
    <location>
        <begin position="127"/>
        <end position="147"/>
    </location>
</feature>
<keyword evidence="4" id="KW-1185">Reference proteome</keyword>
<evidence type="ECO:0000313" key="3">
    <source>
        <dbReference type="EMBL" id="KAK2026481.1"/>
    </source>
</evidence>
<gene>
    <name evidence="3" type="ORF">LX32DRAFT_21232</name>
</gene>
<dbReference type="InterPro" id="IPR044926">
    <property type="entry name" value="RGS_subdomain_2"/>
</dbReference>
<name>A0AAD9HDS7_9PEZI</name>
<accession>A0AAD9HDS7</accession>
<feature type="region of interest" description="Disordered" evidence="1">
    <location>
        <begin position="161"/>
        <end position="195"/>
    </location>
</feature>
<feature type="compositionally biased region" description="Polar residues" evidence="1">
    <location>
        <begin position="175"/>
        <end position="195"/>
    </location>
</feature>
<keyword evidence="2" id="KW-0472">Membrane</keyword>
<evidence type="ECO:0000256" key="1">
    <source>
        <dbReference type="SAM" id="MobiDB-lite"/>
    </source>
</evidence>
<keyword evidence="2" id="KW-0812">Transmembrane</keyword>
<sequence>MGLLPLTYRRPTYINDSASEISSDVSDSGDEKQSRTSSSLRYGNPGTIPGIPDSLTFDKIINGGTCPPCTVRDFMNYLIYVEHSAENLQFFLWHRDYQTRFGQAKASDLALAPEWTETMETEVLQRLSKEKSQGMRKKPGQEIFNGTDFEKKGPAAAIIEESNASNPFSTPPRTPNDQESIYTGSHGASNAASHRSQAGDAFVAAGAKQPFTIQPFREEMDRVIATYIMEGAPRQLNLSAKDRDATIHAVAYTTHPSAFRLAVKVIENSLRRQAHPNFIRWSICNGNPARVLFARGLGVGLIIAAFVVAILITVSRAGRGWRVLAAIGWILGISTLVAAYKGMCVVLHGMHHRHVRPWELFVDEESDENRSKASFESFGSTNSFESEPWIIKYEKRNVVRKVFDREVWIEEPALRTIQDTIFVQAMLCALLVGGVFTAVFVAIPSPGYF</sequence>
<feature type="transmembrane region" description="Helical" evidence="2">
    <location>
        <begin position="321"/>
        <end position="340"/>
    </location>
</feature>
<dbReference type="InterPro" id="IPR036305">
    <property type="entry name" value="RGS_sf"/>
</dbReference>
<dbReference type="PANTHER" id="PTHR39466">
    <property type="entry name" value="RGS DOMAIN-CONTAINING PROTEIN"/>
    <property type="match status" value="1"/>
</dbReference>
<organism evidence="3 4">
    <name type="scientific">Colletotrichum zoysiae</name>
    <dbReference type="NCBI Taxonomy" id="1216348"/>
    <lineage>
        <taxon>Eukaryota</taxon>
        <taxon>Fungi</taxon>
        <taxon>Dikarya</taxon>
        <taxon>Ascomycota</taxon>
        <taxon>Pezizomycotina</taxon>
        <taxon>Sordariomycetes</taxon>
        <taxon>Hypocreomycetidae</taxon>
        <taxon>Glomerellales</taxon>
        <taxon>Glomerellaceae</taxon>
        <taxon>Colletotrichum</taxon>
        <taxon>Colletotrichum graminicola species complex</taxon>
    </lineage>
</organism>
<protein>
    <recommendedName>
        <fullName evidence="5">RGS domain-containing protein</fullName>
    </recommendedName>
</protein>
<feature type="transmembrane region" description="Helical" evidence="2">
    <location>
        <begin position="292"/>
        <end position="314"/>
    </location>
</feature>